<keyword evidence="2 4" id="KW-0067">ATP-binding</keyword>
<proteinExistence type="predicted"/>
<dbReference type="PANTHER" id="PTHR43514">
    <property type="entry name" value="ABC TRANSPORTER I FAMILY MEMBER 10"/>
    <property type="match status" value="1"/>
</dbReference>
<dbReference type="SUPFAM" id="SSF52540">
    <property type="entry name" value="P-loop containing nucleoside triphosphate hydrolases"/>
    <property type="match status" value="1"/>
</dbReference>
<accession>A0ABT8T8T6</accession>
<evidence type="ECO:0000256" key="2">
    <source>
        <dbReference type="ARBA" id="ARBA00022840"/>
    </source>
</evidence>
<dbReference type="EMBL" id="JAULJQ010000006">
    <property type="protein sequence ID" value="MDO2409584.1"/>
    <property type="molecule type" value="Genomic_DNA"/>
</dbReference>
<dbReference type="Proteomes" id="UP001171111">
    <property type="component" value="Unassembled WGS sequence"/>
</dbReference>
<dbReference type="InterPro" id="IPR050334">
    <property type="entry name" value="Molybdenum_import_ModC"/>
</dbReference>
<evidence type="ECO:0000313" key="4">
    <source>
        <dbReference type="EMBL" id="MDO2409584.1"/>
    </source>
</evidence>
<gene>
    <name evidence="4" type="ORF">Q2362_05660</name>
</gene>
<dbReference type="Gene3D" id="3.40.50.300">
    <property type="entry name" value="P-loop containing nucleotide triphosphate hydrolases"/>
    <property type="match status" value="1"/>
</dbReference>
<dbReference type="InterPro" id="IPR003439">
    <property type="entry name" value="ABC_transporter-like_ATP-bd"/>
</dbReference>
<dbReference type="InterPro" id="IPR027417">
    <property type="entry name" value="P-loop_NTPase"/>
</dbReference>
<reference evidence="4 5" key="1">
    <citation type="submission" date="2023-06" db="EMBL/GenBank/DDBJ databases">
        <title>Campylobacter magnum sp. nov., isolated from cecal contents of domestic pigs (Sus scrofa domesticus).</title>
        <authorList>
            <person name="Papic B."/>
            <person name="Gruntar I."/>
        </authorList>
    </citation>
    <scope>NUCLEOTIDE SEQUENCE [LARGE SCALE GENOMIC DNA]</scope>
    <source>
        <strain evidence="5">34484-21</strain>
    </source>
</reference>
<dbReference type="Pfam" id="PF00005">
    <property type="entry name" value="ABC_tran"/>
    <property type="match status" value="1"/>
</dbReference>
<dbReference type="InterPro" id="IPR003593">
    <property type="entry name" value="AAA+_ATPase"/>
</dbReference>
<protein>
    <submittedName>
        <fullName evidence="4">ATP-binding cassette domain-containing protein</fullName>
    </submittedName>
</protein>
<keyword evidence="1" id="KW-0547">Nucleotide-binding</keyword>
<dbReference type="PANTHER" id="PTHR43514:SF4">
    <property type="entry name" value="ABC TRANSPORTER I FAMILY MEMBER 10"/>
    <property type="match status" value="1"/>
</dbReference>
<dbReference type="RefSeq" id="WP_302244419.1">
    <property type="nucleotide sequence ID" value="NZ_JAULJQ010000006.1"/>
</dbReference>
<evidence type="ECO:0000313" key="5">
    <source>
        <dbReference type="Proteomes" id="UP001171111"/>
    </source>
</evidence>
<comment type="caution">
    <text evidence="4">The sequence shown here is derived from an EMBL/GenBank/DDBJ whole genome shotgun (WGS) entry which is preliminary data.</text>
</comment>
<organism evidence="4 5">
    <name type="scientific">Campylobacter magnus</name>
    <dbReference type="NCBI Taxonomy" id="3026462"/>
    <lineage>
        <taxon>Bacteria</taxon>
        <taxon>Pseudomonadati</taxon>
        <taxon>Campylobacterota</taxon>
        <taxon>Epsilonproteobacteria</taxon>
        <taxon>Campylobacterales</taxon>
        <taxon>Campylobacteraceae</taxon>
        <taxon>Campylobacter</taxon>
    </lineage>
</organism>
<evidence type="ECO:0000256" key="1">
    <source>
        <dbReference type="ARBA" id="ARBA00022741"/>
    </source>
</evidence>
<keyword evidence="5" id="KW-1185">Reference proteome</keyword>
<feature type="domain" description="ABC transporter" evidence="3">
    <location>
        <begin position="1"/>
        <end position="225"/>
    </location>
</feature>
<dbReference type="InterPro" id="IPR017871">
    <property type="entry name" value="ABC_transporter-like_CS"/>
</dbReference>
<name>A0ABT8T8T6_9BACT</name>
<dbReference type="PROSITE" id="PS50893">
    <property type="entry name" value="ABC_TRANSPORTER_2"/>
    <property type="match status" value="1"/>
</dbReference>
<dbReference type="GO" id="GO:0005524">
    <property type="term" value="F:ATP binding"/>
    <property type="evidence" value="ECO:0007669"/>
    <property type="project" value="UniProtKB-KW"/>
</dbReference>
<dbReference type="PROSITE" id="PS00211">
    <property type="entry name" value="ABC_TRANSPORTER_1"/>
    <property type="match status" value="1"/>
</dbReference>
<evidence type="ECO:0000259" key="3">
    <source>
        <dbReference type="PROSITE" id="PS50893"/>
    </source>
</evidence>
<dbReference type="SMART" id="SM00382">
    <property type="entry name" value="AAA"/>
    <property type="match status" value="1"/>
</dbReference>
<sequence length="267" mass="29684">MLELNCQKTFSKDFSLNANFIVPKGQICALYGASGAGKTSILRIIAGLERASGYCKKGAKIYFDKQCYLPPQERNVGFLFQDYALFENYDVLGNLLFAKKDKDRADFLLDLCGIYSKKHAKISTLSGGEKQRVALSRALMREPELLLLDEPFSALDSSSKTQLSEYLLKAHESLKSTILLISHDKAEIYKLCALIIEVKNGKTQKIRSKADFFSSDTGILARILDILSPNEALVLIGELSQKIKLKNANSFAKNDEIIINLSQASKV</sequence>